<dbReference type="GO" id="GO:0016740">
    <property type="term" value="F:transferase activity"/>
    <property type="evidence" value="ECO:0007669"/>
    <property type="project" value="UniProtKB-KW"/>
</dbReference>
<proteinExistence type="predicted"/>
<gene>
    <name evidence="4" type="ORF">ERX27_10750</name>
</gene>
<dbReference type="InterPro" id="IPR001173">
    <property type="entry name" value="Glyco_trans_2-like"/>
</dbReference>
<name>A0A4R6BAN3_9STAP</name>
<dbReference type="Proteomes" id="UP000295310">
    <property type="component" value="Unassembled WGS sequence"/>
</dbReference>
<evidence type="ECO:0000313" key="5">
    <source>
        <dbReference type="Proteomes" id="UP000295310"/>
    </source>
</evidence>
<sequence length="707" mass="81593">MYRKRLSEIEALLHTLDHQQPATEEETFDARQLPDGITIIIPMYKGKTYIEQLLKTLTEAAGTYTDYEVIFILNGETENVQQDRMVLEAAGMTFPYKILMSEVGAAAARNVGIHEAAYSHCLFLDADDTLSPRLLEQIAPYLSHSALTVFELHDITDGKIDSHNVIQQEIKQYMNQRVSQYDKLTKVLSMNGAKIIPTLYLKNTKYQPQLRSGEDVVLMMSIITEYTPDIQVVPAHTAIYYRHMTTDSLSRTTMSYDFNVEQRFDVIQALGRLLDRTDDLDSRQLIINRMDAQAGFVNRYLSENPDDYQQVIALFEILEQEYIPFQAINKGLARTLYIGYCFPPYSDTSGIVLAKRIYERGRACDVISNNMSDVRETDYTLKSLAQPFIDRHFELDNCSSFSSWPLIEAFIIKGLRRVKQTHYHEIYSRVLWPGSHFLAFKIKHEEPQSRWIAEFSDPVLHDIKNDKRESKIYSRQWSRLFKQLDACWQPYIDHNLFNMTEIIAFAAADELVFTNTHQLEMMIERFPEDIKAYIRAKSVIAPHPVMPERFYHKGDAIIPLESGYYHIGYFGNFYATRGLDEIVTLLTQEDILRTSLPLKMHIFTSNPKQVKVELIKAGVGDRVIVYPYLGYFDFLNMTTQLDALVVMDAHTKAYKRLNPYLPSKLSDYLGSGRPIIAFTEEGSIMDSMTISNILKIQLKNEVNLKTQ</sequence>
<organism evidence="4 5">
    <name type="scientific">Macrococcus brunensis</name>
    <dbReference type="NCBI Taxonomy" id="198483"/>
    <lineage>
        <taxon>Bacteria</taxon>
        <taxon>Bacillati</taxon>
        <taxon>Bacillota</taxon>
        <taxon>Bacilli</taxon>
        <taxon>Bacillales</taxon>
        <taxon>Staphylococcaceae</taxon>
        <taxon>Macrococcus</taxon>
    </lineage>
</organism>
<evidence type="ECO:0000313" key="4">
    <source>
        <dbReference type="EMBL" id="TDL93365.1"/>
    </source>
</evidence>
<evidence type="ECO:0000256" key="2">
    <source>
        <dbReference type="ARBA" id="ARBA00041596"/>
    </source>
</evidence>
<keyword evidence="4" id="KW-0808">Transferase</keyword>
<keyword evidence="5" id="KW-1185">Reference proteome</keyword>
<dbReference type="Pfam" id="PF00535">
    <property type="entry name" value="Glycos_transf_2"/>
    <property type="match status" value="1"/>
</dbReference>
<dbReference type="SUPFAM" id="SSF53448">
    <property type="entry name" value="Nucleotide-diphospho-sugar transferases"/>
    <property type="match status" value="1"/>
</dbReference>
<reference evidence="4 5" key="1">
    <citation type="submission" date="2019-01" db="EMBL/GenBank/DDBJ databases">
        <title>Draft genome sequences of the type strains of six Macrococcus species.</title>
        <authorList>
            <person name="Mazhar S."/>
            <person name="Altermann E."/>
            <person name="Hill C."/>
            <person name="Mcauliffe O."/>
        </authorList>
    </citation>
    <scope>NUCLEOTIDE SEQUENCE [LARGE SCALE GENOMIC DNA]</scope>
    <source>
        <strain evidence="4 5">CCM4811</strain>
    </source>
</reference>
<comment type="caution">
    <text evidence="4">The sequence shown here is derived from an EMBL/GenBank/DDBJ whole genome shotgun (WGS) entry which is preliminary data.</text>
</comment>
<dbReference type="Gene3D" id="3.90.550.10">
    <property type="entry name" value="Spore Coat Polysaccharide Biosynthesis Protein SpsA, Chain A"/>
    <property type="match status" value="1"/>
</dbReference>
<feature type="domain" description="Glycosyltransferase 2-like" evidence="3">
    <location>
        <begin position="38"/>
        <end position="165"/>
    </location>
</feature>
<evidence type="ECO:0000259" key="3">
    <source>
        <dbReference type="Pfam" id="PF00535"/>
    </source>
</evidence>
<dbReference type="EMBL" id="SCWA01000028">
    <property type="protein sequence ID" value="TDL93365.1"/>
    <property type="molecule type" value="Genomic_DNA"/>
</dbReference>
<dbReference type="PANTHER" id="PTHR43685">
    <property type="entry name" value="GLYCOSYLTRANSFERASE"/>
    <property type="match status" value="1"/>
</dbReference>
<evidence type="ECO:0000256" key="1">
    <source>
        <dbReference type="ARBA" id="ARBA00040220"/>
    </source>
</evidence>
<dbReference type="RefSeq" id="WP_133432809.1">
    <property type="nucleotide sequence ID" value="NZ_SCWA01000028.1"/>
</dbReference>
<dbReference type="AlphaFoldDB" id="A0A4R6BAN3"/>
<dbReference type="OrthoDB" id="396512at2"/>
<protein>
    <recommendedName>
        <fullName evidence="1">Putative glycosyltransferase TagX</fullName>
    </recommendedName>
    <alternativeName>
        <fullName evidence="2">Teichoic acid biosynthesis protein X</fullName>
    </alternativeName>
</protein>
<dbReference type="InterPro" id="IPR029044">
    <property type="entry name" value="Nucleotide-diphossugar_trans"/>
</dbReference>
<accession>A0A4R6BAN3</accession>
<dbReference type="CDD" id="cd00761">
    <property type="entry name" value="Glyco_tranf_GTA_type"/>
    <property type="match status" value="1"/>
</dbReference>
<dbReference type="InterPro" id="IPR050834">
    <property type="entry name" value="Glycosyltransf_2"/>
</dbReference>
<dbReference type="PANTHER" id="PTHR43685:SF2">
    <property type="entry name" value="GLYCOSYLTRANSFERASE 2-LIKE DOMAIN-CONTAINING PROTEIN"/>
    <property type="match status" value="1"/>
</dbReference>